<dbReference type="InterPro" id="IPR019401">
    <property type="entry name" value="Znf_CHCC"/>
</dbReference>
<dbReference type="Proteomes" id="UP000076066">
    <property type="component" value="Chromosome"/>
</dbReference>
<dbReference type="OrthoDB" id="7391570at2"/>
<dbReference type="EMBL" id="CP014525">
    <property type="protein sequence ID" value="AMW34229.1"/>
    <property type="molecule type" value="Genomic_DNA"/>
</dbReference>
<gene>
    <name evidence="2" type="ORF">AY555_02480</name>
</gene>
<sequence length="66" mass="6957">MSHTATVTVTETVEVESMETSCDGGSPAQGHPRVYLHLDPDSHDILCPYCSRKFVLKAGASAAGGH</sequence>
<name>A0A143DCA6_9PROT</name>
<dbReference type="Gene3D" id="2.60.260.40">
    <property type="entry name" value="q5lls5 like domains"/>
    <property type="match status" value="1"/>
</dbReference>
<protein>
    <recommendedName>
        <fullName evidence="1">Zinc finger CHCC-type domain-containing protein</fullName>
    </recommendedName>
</protein>
<evidence type="ECO:0000259" key="1">
    <source>
        <dbReference type="Pfam" id="PF10276"/>
    </source>
</evidence>
<dbReference type="Pfam" id="PF10276">
    <property type="entry name" value="zf-CHCC"/>
    <property type="match status" value="1"/>
</dbReference>
<feature type="domain" description="Zinc finger CHCC-type" evidence="1">
    <location>
        <begin position="19"/>
        <end position="54"/>
    </location>
</feature>
<dbReference type="AlphaFoldDB" id="A0A143DCA6"/>
<dbReference type="GeneID" id="53316017"/>
<organism evidence="2 3">
    <name type="scientific">Haematospirillum jordaniae</name>
    <dbReference type="NCBI Taxonomy" id="1549855"/>
    <lineage>
        <taxon>Bacteria</taxon>
        <taxon>Pseudomonadati</taxon>
        <taxon>Pseudomonadota</taxon>
        <taxon>Alphaproteobacteria</taxon>
        <taxon>Rhodospirillales</taxon>
        <taxon>Novispirillaceae</taxon>
        <taxon>Haematospirillum</taxon>
    </lineage>
</organism>
<evidence type="ECO:0000313" key="3">
    <source>
        <dbReference type="Proteomes" id="UP000076066"/>
    </source>
</evidence>
<reference evidence="2 3" key="1">
    <citation type="submission" date="2016-02" db="EMBL/GenBank/DDBJ databases">
        <title>Complete Genome of H5569, the type strain of the newly described species Haematospirillium jordaniae.</title>
        <authorList>
            <person name="Nicholson A.C."/>
            <person name="Humrighouse B.W."/>
            <person name="Loparov V."/>
            <person name="McQuiston J.R."/>
        </authorList>
    </citation>
    <scope>NUCLEOTIDE SEQUENCE [LARGE SCALE GENOMIC DNA]</scope>
    <source>
        <strain evidence="2 3">H5569</strain>
    </source>
</reference>
<accession>A0A143DCA6</accession>
<dbReference type="KEGG" id="hjo:AY555_02480"/>
<proteinExistence type="predicted"/>
<evidence type="ECO:0000313" key="2">
    <source>
        <dbReference type="EMBL" id="AMW34229.1"/>
    </source>
</evidence>
<dbReference type="RefSeq" id="WP_066132984.1">
    <property type="nucleotide sequence ID" value="NZ_CP014525.1"/>
</dbReference>
<keyword evidence="3" id="KW-1185">Reference proteome</keyword>
<dbReference type="STRING" id="1549855.AY555_02480"/>